<reference evidence="3" key="1">
    <citation type="submission" date="2025-08" db="UniProtKB">
        <authorList>
            <consortium name="RefSeq"/>
        </authorList>
    </citation>
    <scope>IDENTIFICATION</scope>
    <source>
        <tissue evidence="3">Muscle</tissue>
    </source>
</reference>
<accession>A0ABM1SSS0</accession>
<feature type="region of interest" description="Disordered" evidence="1">
    <location>
        <begin position="267"/>
        <end position="305"/>
    </location>
</feature>
<proteinExistence type="predicted"/>
<dbReference type="GeneID" id="111086768"/>
<dbReference type="RefSeq" id="XP_022246676.1">
    <property type="nucleotide sequence ID" value="XM_022390968.1"/>
</dbReference>
<protein>
    <submittedName>
        <fullName evidence="3">Uncharacterized protein LOC111086768</fullName>
    </submittedName>
</protein>
<gene>
    <name evidence="3" type="primary">LOC111086768</name>
</gene>
<name>A0ABM1SSS0_LIMPO</name>
<evidence type="ECO:0000313" key="2">
    <source>
        <dbReference type="Proteomes" id="UP000694941"/>
    </source>
</evidence>
<evidence type="ECO:0000313" key="3">
    <source>
        <dbReference type="RefSeq" id="XP_022246676.1"/>
    </source>
</evidence>
<sequence length="305" mass="34307">MDRSVKAHLADTRPSQAVEDDLWSEIASRAEAITCESGRRGQDDQPCGCGKDQTHISLCSCSSHSISRDSNEDQESPNPINCCVPIVVRPRTSRSDQTMDTLWPSEIATRPGFYPHNRSTRFQLQTFIGQHKPTPRPLHSWNNQIHPVYNQRHSTIGRIPISPTGNQVISVSTQTSFENYHYEGHFNGFIGSSNSDSAINLLDQSNNSSMSFQRIHVSNESLPDVVQTPSANPLVQSRNRSQSLTERVQEVGYILKRISREFEESYESEIVQERENCPMLQPRADDEQANRCHSSSTNDAPISPQ</sequence>
<feature type="compositionally biased region" description="Polar residues" evidence="1">
    <location>
        <begin position="291"/>
        <end position="305"/>
    </location>
</feature>
<dbReference type="Proteomes" id="UP000694941">
    <property type="component" value="Unplaced"/>
</dbReference>
<keyword evidence="2" id="KW-1185">Reference proteome</keyword>
<evidence type="ECO:0000256" key="1">
    <source>
        <dbReference type="SAM" id="MobiDB-lite"/>
    </source>
</evidence>
<organism evidence="2 3">
    <name type="scientific">Limulus polyphemus</name>
    <name type="common">Atlantic horseshoe crab</name>
    <dbReference type="NCBI Taxonomy" id="6850"/>
    <lineage>
        <taxon>Eukaryota</taxon>
        <taxon>Metazoa</taxon>
        <taxon>Ecdysozoa</taxon>
        <taxon>Arthropoda</taxon>
        <taxon>Chelicerata</taxon>
        <taxon>Merostomata</taxon>
        <taxon>Xiphosura</taxon>
        <taxon>Limulidae</taxon>
        <taxon>Limulus</taxon>
    </lineage>
</organism>